<evidence type="ECO:0000313" key="3">
    <source>
        <dbReference type="Proteomes" id="UP000013840"/>
    </source>
</evidence>
<name>R3TU76_9ENTE</name>
<organism evidence="2 3">
    <name type="scientific">Enterococcus caccae ATCC BAA-1240</name>
    <dbReference type="NCBI Taxonomy" id="1158612"/>
    <lineage>
        <taxon>Bacteria</taxon>
        <taxon>Bacillati</taxon>
        <taxon>Bacillota</taxon>
        <taxon>Bacilli</taxon>
        <taxon>Lactobacillales</taxon>
        <taxon>Enterococcaceae</taxon>
        <taxon>Enterococcus</taxon>
    </lineage>
</organism>
<dbReference type="AlphaFoldDB" id="R3TU76"/>
<keyword evidence="1" id="KW-0812">Transmembrane</keyword>
<feature type="transmembrane region" description="Helical" evidence="1">
    <location>
        <begin position="6"/>
        <end position="22"/>
    </location>
</feature>
<reference evidence="2 3" key="1">
    <citation type="submission" date="2013-02" db="EMBL/GenBank/DDBJ databases">
        <title>The Genome Sequence of Enterococcus caccae BAA-1240.</title>
        <authorList>
            <consortium name="The Broad Institute Genome Sequencing Platform"/>
            <consortium name="The Broad Institute Genome Sequencing Center for Infectious Disease"/>
            <person name="Earl A.M."/>
            <person name="Gilmore M.S."/>
            <person name="Lebreton F."/>
            <person name="Walker B."/>
            <person name="Young S.K."/>
            <person name="Zeng Q."/>
            <person name="Gargeya S."/>
            <person name="Fitzgerald M."/>
            <person name="Haas B."/>
            <person name="Abouelleil A."/>
            <person name="Alvarado L."/>
            <person name="Arachchi H.M."/>
            <person name="Berlin A.M."/>
            <person name="Chapman S.B."/>
            <person name="Dewar J."/>
            <person name="Goldberg J."/>
            <person name="Griggs A."/>
            <person name="Gujja S."/>
            <person name="Hansen M."/>
            <person name="Howarth C."/>
            <person name="Imamovic A."/>
            <person name="Larimer J."/>
            <person name="McCowan C."/>
            <person name="Murphy C."/>
            <person name="Neiman D."/>
            <person name="Pearson M."/>
            <person name="Priest M."/>
            <person name="Roberts A."/>
            <person name="Saif S."/>
            <person name="Shea T."/>
            <person name="Sisk P."/>
            <person name="Sykes S."/>
            <person name="Wortman J."/>
            <person name="Nusbaum C."/>
            <person name="Birren B."/>
        </authorList>
    </citation>
    <scope>NUCLEOTIDE SEQUENCE [LARGE SCALE GENOMIC DNA]</scope>
    <source>
        <strain evidence="2 3">ATCC BAA-1240</strain>
    </source>
</reference>
<sequence length="61" mass="7091">MWKVYLFLIFLVLLIIGLIFLVNKKIKNKTQKKIIIFVIIVASLLVISGILPILRYAYLTN</sequence>
<protein>
    <submittedName>
        <fullName evidence="2">Uncharacterized protein</fullName>
    </submittedName>
</protein>
<proteinExistence type="predicted"/>
<keyword evidence="1" id="KW-1133">Transmembrane helix</keyword>
<dbReference type="Proteomes" id="UP000013840">
    <property type="component" value="Unassembled WGS sequence"/>
</dbReference>
<comment type="caution">
    <text evidence="2">The sequence shown here is derived from an EMBL/GenBank/DDBJ whole genome shotgun (WGS) entry which is preliminary data.</text>
</comment>
<gene>
    <name evidence="2" type="ORF">UC7_01935</name>
</gene>
<keyword evidence="3" id="KW-1185">Reference proteome</keyword>
<accession>R3TU76</accession>
<evidence type="ECO:0000256" key="1">
    <source>
        <dbReference type="SAM" id="Phobius"/>
    </source>
</evidence>
<dbReference type="EMBL" id="AJAU01000018">
    <property type="protein sequence ID" value="EOL45129.1"/>
    <property type="molecule type" value="Genomic_DNA"/>
</dbReference>
<evidence type="ECO:0000313" key="2">
    <source>
        <dbReference type="EMBL" id="EOL45129.1"/>
    </source>
</evidence>
<keyword evidence="1" id="KW-0472">Membrane</keyword>
<feature type="transmembrane region" description="Helical" evidence="1">
    <location>
        <begin position="34"/>
        <end position="58"/>
    </location>
</feature>